<dbReference type="AlphaFoldDB" id="A0A9X7AVX3"/>
<evidence type="ECO:0000313" key="2">
    <source>
        <dbReference type="EMBL" id="PFT75572.1"/>
    </source>
</evidence>
<name>A0A9X7AVX3_BACTU</name>
<protein>
    <submittedName>
        <fullName evidence="2">Peptidase M4 family protein</fullName>
    </submittedName>
</protein>
<dbReference type="Proteomes" id="UP000225910">
    <property type="component" value="Unassembled WGS sequence"/>
</dbReference>
<feature type="non-terminal residue" evidence="2">
    <location>
        <position position="74"/>
    </location>
</feature>
<gene>
    <name evidence="2" type="ORF">COK81_29995</name>
</gene>
<organism evidence="2 3">
    <name type="scientific">Bacillus thuringiensis</name>
    <dbReference type="NCBI Taxonomy" id="1428"/>
    <lineage>
        <taxon>Bacteria</taxon>
        <taxon>Bacillati</taxon>
        <taxon>Bacillota</taxon>
        <taxon>Bacilli</taxon>
        <taxon>Bacillales</taxon>
        <taxon>Bacillaceae</taxon>
        <taxon>Bacillus</taxon>
        <taxon>Bacillus cereus group</taxon>
    </lineage>
</organism>
<reference evidence="2 3" key="1">
    <citation type="submission" date="2017-09" db="EMBL/GenBank/DDBJ databases">
        <title>Large-scale bioinformatics analysis of Bacillus genomes uncovers conserved roles of natural products in bacterial physiology.</title>
        <authorList>
            <consortium name="Agbiome Team Llc"/>
            <person name="Bleich R.M."/>
            <person name="Grubbs K.J."/>
            <person name="Santa Maria K.C."/>
            <person name="Allen S.E."/>
            <person name="Farag S."/>
            <person name="Shank E.A."/>
            <person name="Bowers A."/>
        </authorList>
    </citation>
    <scope>NUCLEOTIDE SEQUENCE [LARGE SCALE GENOMIC DNA]</scope>
    <source>
        <strain evidence="2 3">AFS064137</strain>
    </source>
</reference>
<accession>A0A9X7AVX3</accession>
<keyword evidence="1" id="KW-0732">Signal</keyword>
<proteinExistence type="predicted"/>
<comment type="caution">
    <text evidence="2">The sequence shown here is derived from an EMBL/GenBank/DDBJ whole genome shotgun (WGS) entry which is preliminary data.</text>
</comment>
<evidence type="ECO:0000256" key="1">
    <source>
        <dbReference type="SAM" id="SignalP"/>
    </source>
</evidence>
<feature type="chain" id="PRO_5040771471" evidence="1">
    <location>
        <begin position="26"/>
        <end position="74"/>
    </location>
</feature>
<sequence>MRKIPTTFALMGACGLVFPSGFAQAEHESSLQVQTKEKTFTIGHLTLPSQKEPGKIVQDALQNKTKQALSPQQV</sequence>
<dbReference type="EMBL" id="NVCU01000384">
    <property type="protein sequence ID" value="PFT75572.1"/>
    <property type="molecule type" value="Genomic_DNA"/>
</dbReference>
<evidence type="ECO:0000313" key="3">
    <source>
        <dbReference type="Proteomes" id="UP000225910"/>
    </source>
</evidence>
<feature type="signal peptide" evidence="1">
    <location>
        <begin position="1"/>
        <end position="25"/>
    </location>
</feature>